<dbReference type="FunFam" id="1.10.420.10:FF:000007">
    <property type="entry name" value="Peroxidase"/>
    <property type="match status" value="1"/>
</dbReference>
<keyword evidence="18" id="KW-0376">Hydrogen peroxide</keyword>
<dbReference type="PROSITE" id="PS00436">
    <property type="entry name" value="PEROXIDASE_2"/>
    <property type="match status" value="1"/>
</dbReference>
<feature type="disulfide bond" evidence="17">
    <location>
        <begin position="134"/>
        <end position="335"/>
    </location>
</feature>
<keyword evidence="12 17" id="KW-1015">Disulfide bond</keyword>
<evidence type="ECO:0000256" key="7">
    <source>
        <dbReference type="ARBA" id="ARBA00022723"/>
    </source>
</evidence>
<evidence type="ECO:0000256" key="12">
    <source>
        <dbReference type="ARBA" id="ARBA00023157"/>
    </source>
</evidence>
<keyword evidence="5 18" id="KW-0575">Peroxidase</keyword>
<feature type="domain" description="Plant heme peroxidase family profile" evidence="19">
    <location>
        <begin position="36"/>
        <end position="339"/>
    </location>
</feature>
<feature type="binding site" description="axial binding residue" evidence="15">
    <location>
        <position position="206"/>
    </location>
    <ligand>
        <name>heme b</name>
        <dbReference type="ChEBI" id="CHEBI:60344"/>
    </ligand>
    <ligandPart>
        <name>Fe</name>
        <dbReference type="ChEBI" id="CHEBI:18248"/>
    </ligandPart>
</feature>
<dbReference type="PROSITE" id="PS50873">
    <property type="entry name" value="PEROXIDASE_4"/>
    <property type="match status" value="1"/>
</dbReference>
<dbReference type="FunCoup" id="A0A059AHI4">
    <property type="interactions" value="236"/>
</dbReference>
<evidence type="ECO:0000259" key="19">
    <source>
        <dbReference type="PROSITE" id="PS50873"/>
    </source>
</evidence>
<comment type="cofactor">
    <cofactor evidence="15 18">
        <name>Ca(2+)</name>
        <dbReference type="ChEBI" id="CHEBI:29108"/>
    </cofactor>
    <text evidence="15 18">Binds 2 calcium ions per subunit.</text>
</comment>
<feature type="disulfide bond" evidence="17">
    <location>
        <begin position="46"/>
        <end position="128"/>
    </location>
</feature>
<dbReference type="GO" id="GO:0006979">
    <property type="term" value="P:response to oxidative stress"/>
    <property type="evidence" value="ECO:0007669"/>
    <property type="project" value="UniProtKB-UniRule"/>
</dbReference>
<dbReference type="Pfam" id="PF00141">
    <property type="entry name" value="peroxidase"/>
    <property type="match status" value="1"/>
</dbReference>
<feature type="site" description="Transition state stabilizer" evidence="16">
    <location>
        <position position="73"/>
    </location>
</feature>
<keyword evidence="10 18" id="KW-0560">Oxidoreductase</keyword>
<comment type="subcellular location">
    <subcellularLocation>
        <location evidence="18">Secreted</location>
    </subcellularLocation>
</comment>
<proteinExistence type="inferred from homology"/>
<dbReference type="PRINTS" id="PR00461">
    <property type="entry name" value="PLPEROXIDASE"/>
</dbReference>
<feature type="binding site" evidence="14">
    <location>
        <position position="176"/>
    </location>
    <ligand>
        <name>substrate</name>
    </ligand>
</feature>
<comment type="similarity">
    <text evidence="18">Belongs to the peroxidase family. Classical plant (class III) peroxidase subfamily.</text>
</comment>
<name>A0A059AHI4_EUCGR</name>
<keyword evidence="11 15" id="KW-0408">Iron</keyword>
<dbReference type="AlphaFoldDB" id="A0A059AHI4"/>
<comment type="catalytic activity">
    <reaction evidence="1 18">
        <text>2 a phenolic donor + H2O2 = 2 a phenolic radical donor + 2 H2O</text>
        <dbReference type="Rhea" id="RHEA:56136"/>
        <dbReference type="ChEBI" id="CHEBI:15377"/>
        <dbReference type="ChEBI" id="CHEBI:16240"/>
        <dbReference type="ChEBI" id="CHEBI:139520"/>
        <dbReference type="ChEBI" id="CHEBI:139521"/>
        <dbReference type="EC" id="1.11.1.7"/>
    </reaction>
</comment>
<dbReference type="PRINTS" id="PR00458">
    <property type="entry name" value="PEROXIDASE"/>
</dbReference>
<feature type="binding site" evidence="15">
    <location>
        <position position="259"/>
    </location>
    <ligand>
        <name>Ca(2+)</name>
        <dbReference type="ChEBI" id="CHEBI:29108"/>
        <label>2</label>
    </ligand>
</feature>
<dbReference type="GO" id="GO:0020037">
    <property type="term" value="F:heme binding"/>
    <property type="evidence" value="ECO:0007669"/>
    <property type="project" value="UniProtKB-UniRule"/>
</dbReference>
<dbReference type="EC" id="1.11.1.7" evidence="4 18"/>
<sequence>MSPPPSPPPRCPALLRIAPLLLAVLLASSAAPAASRLTADYYAKSCPRFHQIVQDTVTSKQISTPTTAAATLRVLFHDCFGTGCDGSILLSAAPLAPPPERDADINLSLPGDAFDLVVRAKTALELACPGTVSCSDILVVAARDLVTMLGGPYYDVFLGRRDTRISRASLVAGLLPRPNMTMSELLSLFGARGFSAQEMVALAGAHTVGFSHCKEFSSGIYGFSKSSSYDPTYNPRFAQGLQKACASYGEDPTLSVFNDVMTPNKFDNMYYQNLPKGLGLLASDRGLYGDPRTRPFVEMYARDQDRFFKDFARAMQKLSLYGVQTGRRGEIRRRCDAIN</sequence>
<evidence type="ECO:0000256" key="15">
    <source>
        <dbReference type="PIRSR" id="PIRSR600823-3"/>
    </source>
</evidence>
<evidence type="ECO:0000256" key="11">
    <source>
        <dbReference type="ARBA" id="ARBA00023004"/>
    </source>
</evidence>
<dbReference type="GO" id="GO:0140825">
    <property type="term" value="F:lactoperoxidase activity"/>
    <property type="evidence" value="ECO:0007669"/>
    <property type="project" value="UniProtKB-EC"/>
</dbReference>
<feature type="chain" id="PRO_5005102139" description="Peroxidase" evidence="18">
    <location>
        <begin position="36"/>
        <end position="339"/>
    </location>
</feature>
<dbReference type="InterPro" id="IPR033905">
    <property type="entry name" value="Secretory_peroxidase"/>
</dbReference>
<reference evidence="20" key="1">
    <citation type="submission" date="2013-07" db="EMBL/GenBank/DDBJ databases">
        <title>The genome of Eucalyptus grandis.</title>
        <authorList>
            <person name="Schmutz J."/>
            <person name="Hayes R."/>
            <person name="Myburg A."/>
            <person name="Tuskan G."/>
            <person name="Grattapaglia D."/>
            <person name="Rokhsar D.S."/>
        </authorList>
    </citation>
    <scope>NUCLEOTIDE SEQUENCE</scope>
    <source>
        <tissue evidence="20">Leaf extractions</tissue>
    </source>
</reference>
<evidence type="ECO:0000313" key="20">
    <source>
        <dbReference type="EMBL" id="KCW52845.1"/>
    </source>
</evidence>
<feature type="binding site" evidence="15">
    <location>
        <position position="83"/>
    </location>
    <ligand>
        <name>Ca(2+)</name>
        <dbReference type="ChEBI" id="CHEBI:29108"/>
        <label>1</label>
    </ligand>
</feature>
<feature type="binding site" evidence="15">
    <location>
        <position position="100"/>
    </location>
    <ligand>
        <name>Ca(2+)</name>
        <dbReference type="ChEBI" id="CHEBI:29108"/>
        <label>1</label>
    </ligand>
</feature>
<dbReference type="GO" id="GO:0042744">
    <property type="term" value="P:hydrogen peroxide catabolic process"/>
    <property type="evidence" value="ECO:0007669"/>
    <property type="project" value="UniProtKB-KW"/>
</dbReference>
<feature type="binding site" evidence="15">
    <location>
        <position position="267"/>
    </location>
    <ligand>
        <name>Ca(2+)</name>
        <dbReference type="ChEBI" id="CHEBI:29108"/>
        <label>2</label>
    </ligand>
</feature>
<evidence type="ECO:0000256" key="3">
    <source>
        <dbReference type="ARBA" id="ARBA00006873"/>
    </source>
</evidence>
<dbReference type="PANTHER" id="PTHR31517:SF11">
    <property type="entry name" value="PEROXIDASE 31"/>
    <property type="match status" value="1"/>
</dbReference>
<evidence type="ECO:0000256" key="17">
    <source>
        <dbReference type="PIRSR" id="PIRSR600823-5"/>
    </source>
</evidence>
<feature type="binding site" evidence="15">
    <location>
        <position position="78"/>
    </location>
    <ligand>
        <name>Ca(2+)</name>
        <dbReference type="ChEBI" id="CHEBI:29108"/>
        <label>1</label>
    </ligand>
</feature>
<keyword evidence="6 18" id="KW-0349">Heme</keyword>
<dbReference type="InterPro" id="IPR002016">
    <property type="entry name" value="Haem_peroxidase"/>
</dbReference>
<feature type="active site" description="Proton acceptor" evidence="13">
    <location>
        <position position="77"/>
    </location>
</feature>
<evidence type="ECO:0000256" key="4">
    <source>
        <dbReference type="ARBA" id="ARBA00012313"/>
    </source>
</evidence>
<feature type="disulfide bond" evidence="17">
    <location>
        <begin position="79"/>
        <end position="84"/>
    </location>
</feature>
<dbReference type="GO" id="GO:0005576">
    <property type="term" value="C:extracellular region"/>
    <property type="evidence" value="ECO:0007669"/>
    <property type="project" value="UniProtKB-SubCell"/>
</dbReference>
<dbReference type="SUPFAM" id="SSF48113">
    <property type="entry name" value="Heme-dependent peroxidases"/>
    <property type="match status" value="1"/>
</dbReference>
<dbReference type="Gene3D" id="1.10.520.10">
    <property type="match status" value="1"/>
</dbReference>
<feature type="binding site" evidence="15">
    <location>
        <position position="85"/>
    </location>
    <ligand>
        <name>Ca(2+)</name>
        <dbReference type="ChEBI" id="CHEBI:29108"/>
        <label>1</label>
    </ligand>
</feature>
<dbReference type="InterPro" id="IPR010255">
    <property type="entry name" value="Haem_peroxidase_sf"/>
</dbReference>
<dbReference type="InterPro" id="IPR019794">
    <property type="entry name" value="Peroxidases_AS"/>
</dbReference>
<feature type="binding site" evidence="15">
    <location>
        <position position="207"/>
    </location>
    <ligand>
        <name>Ca(2+)</name>
        <dbReference type="ChEBI" id="CHEBI:29108"/>
        <label>2</label>
    </ligand>
</feature>
<keyword evidence="7 15" id="KW-0479">Metal-binding</keyword>
<feature type="signal peptide" evidence="18">
    <location>
        <begin position="1"/>
        <end position="35"/>
    </location>
</feature>
<protein>
    <recommendedName>
        <fullName evidence="4 18">Peroxidase</fullName>
        <ecNumber evidence="4 18">1.11.1.7</ecNumber>
    </recommendedName>
</protein>
<comment type="cofactor">
    <cofactor evidence="15 18">
        <name>heme b</name>
        <dbReference type="ChEBI" id="CHEBI:60344"/>
    </cofactor>
    <text evidence="15 18">Binds 1 heme b (iron(II)-protoporphyrin IX) group per subunit.</text>
</comment>
<evidence type="ECO:0000256" key="10">
    <source>
        <dbReference type="ARBA" id="ARBA00023002"/>
    </source>
</evidence>
<dbReference type="Gramene" id="KCW52845">
    <property type="protein sequence ID" value="KCW52845"/>
    <property type="gene ID" value="EUGRSUZ_J02173"/>
</dbReference>
<evidence type="ECO:0000256" key="9">
    <source>
        <dbReference type="ARBA" id="ARBA00022837"/>
    </source>
</evidence>
<dbReference type="OMA" id="DCLLNGC"/>
<dbReference type="STRING" id="71139.A0A059AHI4"/>
<evidence type="ECO:0000256" key="8">
    <source>
        <dbReference type="ARBA" id="ARBA00022729"/>
    </source>
</evidence>
<dbReference type="OrthoDB" id="2113341at2759"/>
<keyword evidence="8 18" id="KW-0732">Signal</keyword>
<keyword evidence="18" id="KW-0964">Secreted</keyword>
<keyword evidence="9 15" id="KW-0106">Calcium</keyword>
<feature type="binding site" evidence="15">
    <location>
        <position position="262"/>
    </location>
    <ligand>
        <name>Ca(2+)</name>
        <dbReference type="ChEBI" id="CHEBI:29108"/>
        <label>2</label>
    </ligand>
</feature>
<dbReference type="CDD" id="cd00693">
    <property type="entry name" value="secretory_peroxidase"/>
    <property type="match status" value="1"/>
</dbReference>
<evidence type="ECO:0000256" key="5">
    <source>
        <dbReference type="ARBA" id="ARBA00022559"/>
    </source>
</evidence>
<dbReference type="InParanoid" id="A0A059AHI4"/>
<dbReference type="PROSITE" id="PS00435">
    <property type="entry name" value="PEROXIDASE_1"/>
    <property type="match status" value="1"/>
</dbReference>
<organism evidence="20">
    <name type="scientific">Eucalyptus grandis</name>
    <name type="common">Flooded gum</name>
    <dbReference type="NCBI Taxonomy" id="71139"/>
    <lineage>
        <taxon>Eukaryota</taxon>
        <taxon>Viridiplantae</taxon>
        <taxon>Streptophyta</taxon>
        <taxon>Embryophyta</taxon>
        <taxon>Tracheophyta</taxon>
        <taxon>Spermatophyta</taxon>
        <taxon>Magnoliopsida</taxon>
        <taxon>eudicotyledons</taxon>
        <taxon>Gunneridae</taxon>
        <taxon>Pentapetalae</taxon>
        <taxon>rosids</taxon>
        <taxon>malvids</taxon>
        <taxon>Myrtales</taxon>
        <taxon>Myrtaceae</taxon>
        <taxon>Myrtoideae</taxon>
        <taxon>Eucalypteae</taxon>
        <taxon>Eucalyptus</taxon>
    </lineage>
</organism>
<dbReference type="InterPro" id="IPR019793">
    <property type="entry name" value="Peroxidases_heam-ligand_BS"/>
</dbReference>
<evidence type="ECO:0000256" key="2">
    <source>
        <dbReference type="ARBA" id="ARBA00002322"/>
    </source>
</evidence>
<feature type="binding site" evidence="15">
    <location>
        <position position="87"/>
    </location>
    <ligand>
        <name>Ca(2+)</name>
        <dbReference type="ChEBI" id="CHEBI:29108"/>
        <label>1</label>
    </ligand>
</feature>
<dbReference type="eggNOG" id="ENOG502QR74">
    <property type="taxonomic scope" value="Eukaryota"/>
</dbReference>
<dbReference type="KEGG" id="egr:104422587"/>
<evidence type="ECO:0000256" key="13">
    <source>
        <dbReference type="PIRSR" id="PIRSR600823-1"/>
    </source>
</evidence>
<evidence type="ECO:0000256" key="18">
    <source>
        <dbReference type="RuleBase" id="RU362060"/>
    </source>
</evidence>
<evidence type="ECO:0000256" key="14">
    <source>
        <dbReference type="PIRSR" id="PIRSR600823-2"/>
    </source>
</evidence>
<evidence type="ECO:0000256" key="6">
    <source>
        <dbReference type="ARBA" id="ARBA00022617"/>
    </source>
</evidence>
<evidence type="ECO:0000256" key="1">
    <source>
        <dbReference type="ARBA" id="ARBA00000189"/>
    </source>
</evidence>
<dbReference type="InterPro" id="IPR000823">
    <property type="entry name" value="Peroxidase_pln"/>
</dbReference>
<dbReference type="Gene3D" id="1.10.420.10">
    <property type="entry name" value="Peroxidase, domain 2"/>
    <property type="match status" value="1"/>
</dbReference>
<feature type="disulfide bond" evidence="17">
    <location>
        <begin position="213"/>
        <end position="245"/>
    </location>
</feature>
<dbReference type="PANTHER" id="PTHR31517">
    <property type="match status" value="1"/>
</dbReference>
<evidence type="ECO:0000256" key="16">
    <source>
        <dbReference type="PIRSR" id="PIRSR600823-4"/>
    </source>
</evidence>
<dbReference type="EMBL" id="KK198762">
    <property type="protein sequence ID" value="KCW52845.1"/>
    <property type="molecule type" value="Genomic_DNA"/>
</dbReference>
<comment type="similarity">
    <text evidence="3">Belongs to the peroxidase family. Ascorbate peroxidase subfamily.</text>
</comment>
<comment type="function">
    <text evidence="2">Removal of H(2)O(2), oxidation of toxic reductants, biosynthesis and degradation of lignin, suberization, auxin catabolism, response to environmental stresses such as wounding, pathogen attack and oxidative stress. These functions might be dependent on each isozyme/isoform in each plant tissue.</text>
</comment>
<dbReference type="GO" id="GO:0046872">
    <property type="term" value="F:metal ion binding"/>
    <property type="evidence" value="ECO:0007669"/>
    <property type="project" value="UniProtKB-UniRule"/>
</dbReference>
<accession>A0A059AHI4</accession>
<gene>
    <name evidence="20" type="ORF">EUGRSUZ_J02173</name>
</gene>